<feature type="compositionally biased region" description="Low complexity" evidence="5">
    <location>
        <begin position="547"/>
        <end position="557"/>
    </location>
</feature>
<feature type="compositionally biased region" description="Low complexity" evidence="5">
    <location>
        <begin position="43"/>
        <end position="54"/>
    </location>
</feature>
<comment type="subcellular location">
    <subcellularLocation>
        <location evidence="1">Membrane</location>
        <topology evidence="1">Single-pass membrane protein</topology>
    </subcellularLocation>
</comment>
<proteinExistence type="predicted"/>
<feature type="compositionally biased region" description="Low complexity" evidence="5">
    <location>
        <begin position="704"/>
        <end position="716"/>
    </location>
</feature>
<organism evidence="8 9">
    <name type="scientific">Tilletia indica</name>
    <dbReference type="NCBI Taxonomy" id="43049"/>
    <lineage>
        <taxon>Eukaryota</taxon>
        <taxon>Fungi</taxon>
        <taxon>Dikarya</taxon>
        <taxon>Basidiomycota</taxon>
        <taxon>Ustilaginomycotina</taxon>
        <taxon>Exobasidiomycetes</taxon>
        <taxon>Tilletiales</taxon>
        <taxon>Tilletiaceae</taxon>
        <taxon>Tilletia</taxon>
    </lineage>
</organism>
<evidence type="ECO:0000256" key="7">
    <source>
        <dbReference type="SAM" id="SignalP"/>
    </source>
</evidence>
<feature type="region of interest" description="Disordered" evidence="5">
    <location>
        <begin position="282"/>
        <end position="338"/>
    </location>
</feature>
<feature type="compositionally biased region" description="Gly residues" evidence="5">
    <location>
        <begin position="693"/>
        <end position="703"/>
    </location>
</feature>
<dbReference type="InterPro" id="IPR051694">
    <property type="entry name" value="Immunoregulatory_rcpt-like"/>
</dbReference>
<name>A0A177TWN8_9BASI</name>
<dbReference type="Proteomes" id="UP000077521">
    <property type="component" value="Unassembled WGS sequence"/>
</dbReference>
<evidence type="ECO:0000256" key="3">
    <source>
        <dbReference type="ARBA" id="ARBA00022989"/>
    </source>
</evidence>
<feature type="transmembrane region" description="Helical" evidence="6">
    <location>
        <begin position="247"/>
        <end position="268"/>
    </location>
</feature>
<feature type="compositionally biased region" description="Basic and acidic residues" evidence="5">
    <location>
        <begin position="486"/>
        <end position="499"/>
    </location>
</feature>
<feature type="compositionally biased region" description="Acidic residues" evidence="5">
    <location>
        <begin position="468"/>
        <end position="485"/>
    </location>
</feature>
<feature type="compositionally biased region" description="Low complexity" evidence="5">
    <location>
        <begin position="412"/>
        <end position="427"/>
    </location>
</feature>
<keyword evidence="9" id="KW-1185">Reference proteome</keyword>
<dbReference type="PANTHER" id="PTHR15549:SF30">
    <property type="entry name" value="MID2 DOMAIN-CONTAINING PROTEIN"/>
    <property type="match status" value="1"/>
</dbReference>
<feature type="compositionally biased region" description="Low complexity" evidence="5">
    <location>
        <begin position="779"/>
        <end position="789"/>
    </location>
</feature>
<feature type="region of interest" description="Disordered" evidence="5">
    <location>
        <begin position="690"/>
        <end position="804"/>
    </location>
</feature>
<dbReference type="EMBL" id="LWDF02000047">
    <property type="protein sequence ID" value="KAE8259083.1"/>
    <property type="molecule type" value="Genomic_DNA"/>
</dbReference>
<evidence type="ECO:0000313" key="8">
    <source>
        <dbReference type="EMBL" id="KAE8259083.1"/>
    </source>
</evidence>
<evidence type="ECO:0000256" key="4">
    <source>
        <dbReference type="ARBA" id="ARBA00023136"/>
    </source>
</evidence>
<feature type="transmembrane region" description="Helical" evidence="6">
    <location>
        <begin position="348"/>
        <end position="370"/>
    </location>
</feature>
<evidence type="ECO:0000256" key="2">
    <source>
        <dbReference type="ARBA" id="ARBA00022692"/>
    </source>
</evidence>
<feature type="region of interest" description="Disordered" evidence="5">
    <location>
        <begin position="632"/>
        <end position="658"/>
    </location>
</feature>
<evidence type="ECO:0000313" key="9">
    <source>
        <dbReference type="Proteomes" id="UP000077521"/>
    </source>
</evidence>
<feature type="compositionally biased region" description="Gly residues" evidence="5">
    <location>
        <begin position="737"/>
        <end position="746"/>
    </location>
</feature>
<reference evidence="8" key="1">
    <citation type="submission" date="2016-04" db="EMBL/GenBank/DDBJ databases">
        <authorList>
            <person name="Nguyen H.D."/>
            <person name="Samba Siva P."/>
            <person name="Cullis J."/>
            <person name="Levesque C.A."/>
            <person name="Hambleton S."/>
        </authorList>
    </citation>
    <scope>NUCLEOTIDE SEQUENCE</scope>
    <source>
        <strain evidence="8">DAOMC 236416</strain>
    </source>
</reference>
<sequence>MFASQYHQQQRRRRTAAGGVFIIFTTLISSAQAQAADDDDDSSYGSLSSSTTGYTNPEADPVLLNDGNISVTTPAQALIACDDTPTIRWAWSGDDTAAYYHRVDIYTFSTTLASALDPTTLEASLVAGTPLPTGLTLISPTRGLRLSDEEYRWRPVNVPADSYTIYVIVRDRPTKFGQSGIFTVDTGDDTSCILAPGVIAPTTTSTSSRPTIRPTSTTRNSTTARPTNTTSGSNAGSSGSSSNSGTIAAAVAVPIIVILAAIAAFIFYRRKKRSKLANSNNRYANVSSNGGSGSGGGGGGLEKQEEMLPIAHSHAQRTFDSPSPVEQRGGGGGGGWASKFAGGRNKNIGTGAAAAAGVAAVGGTGAALLANQRRSDEEEKYTDKPAAPATHEVAVEEPELFNDYQVAAAAAAAAGGAEEGSSPTSEGEPGGRRPVIPALSGWYLDREAQKEVPSLPPTADEMVHTDGEEGGADDDDAEENEEEDEAPHHHQAEVDDLNRRLSQLPPGSTAAAIAAAAAASRTLPTTPAPASPAFGNAQLPAPQTLFGSSGPRSRPPSAYNNPGMGMASLGMGGPASASTSTSSLKNAAAAGGASPPSGENHVRPTSRAHRRTNSGMAGVGALYAGESGVPAAGETNNLAPPPPSAALMAGPSSRSSSSIPALGTFPVGVSFSPGQIVSFGGGAGNGPRSMAGVGAGRASGGVGTASSPPSAFSPNATGTQSGQPARPPTPTRMMPSGSGGAGGGNGFVPPVGTLAGRYPSWYGGNAAGDDVQQSPPSRPGSSSGASSPRIGTMSPFGDQHRTRT</sequence>
<feature type="compositionally biased region" description="Low complexity" evidence="5">
    <location>
        <begin position="575"/>
        <end position="598"/>
    </location>
</feature>
<feature type="region of interest" description="Disordered" evidence="5">
    <location>
        <begin position="412"/>
        <end position="504"/>
    </location>
</feature>
<accession>A0A177TWN8</accession>
<dbReference type="AlphaFoldDB" id="A0A177TWN8"/>
<evidence type="ECO:0000256" key="5">
    <source>
        <dbReference type="SAM" id="MobiDB-lite"/>
    </source>
</evidence>
<comment type="caution">
    <text evidence="8">The sequence shown here is derived from an EMBL/GenBank/DDBJ whole genome shotgun (WGS) entry which is preliminary data.</text>
</comment>
<evidence type="ECO:0000256" key="6">
    <source>
        <dbReference type="SAM" id="Phobius"/>
    </source>
</evidence>
<keyword evidence="4 6" id="KW-0472">Membrane</keyword>
<evidence type="ECO:0008006" key="10">
    <source>
        <dbReference type="Google" id="ProtNLM"/>
    </source>
</evidence>
<evidence type="ECO:0000256" key="1">
    <source>
        <dbReference type="ARBA" id="ARBA00004167"/>
    </source>
</evidence>
<feature type="signal peptide" evidence="7">
    <location>
        <begin position="1"/>
        <end position="33"/>
    </location>
</feature>
<dbReference type="GO" id="GO:0071944">
    <property type="term" value="C:cell periphery"/>
    <property type="evidence" value="ECO:0007669"/>
    <property type="project" value="UniProtKB-ARBA"/>
</dbReference>
<feature type="chain" id="PRO_5043467011" description="Peptidase A1 domain-containing protein" evidence="7">
    <location>
        <begin position="34"/>
        <end position="804"/>
    </location>
</feature>
<keyword evidence="3 6" id="KW-1133">Transmembrane helix</keyword>
<feature type="region of interest" description="Disordered" evidence="5">
    <location>
        <begin position="35"/>
        <end position="59"/>
    </location>
</feature>
<keyword evidence="7" id="KW-0732">Signal</keyword>
<gene>
    <name evidence="8" type="ORF">A4X13_0g1248</name>
</gene>
<reference evidence="8" key="2">
    <citation type="journal article" date="2019" name="IMA Fungus">
        <title>Genome sequencing and comparison of five Tilletia species to identify candidate genes for the detection of regulated species infecting wheat.</title>
        <authorList>
            <person name="Nguyen H.D.T."/>
            <person name="Sultana T."/>
            <person name="Kesanakurti P."/>
            <person name="Hambleton S."/>
        </authorList>
    </citation>
    <scope>NUCLEOTIDE SEQUENCE</scope>
    <source>
        <strain evidence="8">DAOMC 236416</strain>
    </source>
</reference>
<dbReference type="GO" id="GO:0016020">
    <property type="term" value="C:membrane"/>
    <property type="evidence" value="ECO:0007669"/>
    <property type="project" value="UniProtKB-SubCell"/>
</dbReference>
<keyword evidence="2 6" id="KW-0812">Transmembrane</keyword>
<dbReference type="PANTHER" id="PTHR15549">
    <property type="entry name" value="PAIRED IMMUNOGLOBULIN-LIKE TYPE 2 RECEPTOR"/>
    <property type="match status" value="1"/>
</dbReference>
<protein>
    <recommendedName>
        <fullName evidence="10">Peptidase A1 domain-containing protein</fullName>
    </recommendedName>
</protein>
<feature type="compositionally biased region" description="Gly residues" evidence="5">
    <location>
        <begin position="290"/>
        <end position="301"/>
    </location>
</feature>
<feature type="region of interest" description="Disordered" evidence="5">
    <location>
        <begin position="200"/>
        <end position="244"/>
    </location>
</feature>
<feature type="compositionally biased region" description="Low complexity" evidence="5">
    <location>
        <begin position="645"/>
        <end position="658"/>
    </location>
</feature>
<feature type="region of interest" description="Disordered" evidence="5">
    <location>
        <begin position="523"/>
        <end position="614"/>
    </location>
</feature>